<dbReference type="GO" id="GO:0016887">
    <property type="term" value="F:ATP hydrolysis activity"/>
    <property type="evidence" value="ECO:0007669"/>
    <property type="project" value="InterPro"/>
</dbReference>
<dbReference type="PANTHER" id="PTHR10073:SF12">
    <property type="entry name" value="DNA MISMATCH REPAIR PROTEIN MLH1"/>
    <property type="match status" value="1"/>
</dbReference>
<dbReference type="InterPro" id="IPR013507">
    <property type="entry name" value="DNA_mismatch_S5_2-like"/>
</dbReference>
<dbReference type="SUPFAM" id="SSF55874">
    <property type="entry name" value="ATPase domain of HSP90 chaperone/DNA topoisomerase II/histidine kinase"/>
    <property type="match status" value="1"/>
</dbReference>
<evidence type="ECO:0000313" key="9">
    <source>
        <dbReference type="Proteomes" id="UP000092971"/>
    </source>
</evidence>
<dbReference type="InterPro" id="IPR042121">
    <property type="entry name" value="MutL_C_regsub"/>
</dbReference>
<name>A0A1B1YC05_THEST</name>
<dbReference type="Gene3D" id="3.30.1370.100">
    <property type="entry name" value="MutL, C-terminal domain, regulatory subdomain"/>
    <property type="match status" value="1"/>
</dbReference>
<dbReference type="GO" id="GO:0005524">
    <property type="term" value="F:ATP binding"/>
    <property type="evidence" value="ECO:0007669"/>
    <property type="project" value="InterPro"/>
</dbReference>
<comment type="function">
    <text evidence="4">This protein is involved in the repair of mismatches in DNA. It is required for dam-dependent methyl-directed DNA mismatch repair. May act as a 'molecular matchmaker', a protein that promotes the formation of a stable complex between two or more DNA-binding proteins in an ATP-dependent manner without itself being part of a final effector complex.</text>
</comment>
<protein>
    <recommendedName>
        <fullName evidence="4">DNA mismatch repair protein MutL</fullName>
    </recommendedName>
</protein>
<dbReference type="GO" id="GO:0006298">
    <property type="term" value="P:mismatch repair"/>
    <property type="evidence" value="ECO:0007669"/>
    <property type="project" value="UniProtKB-UniRule"/>
</dbReference>
<accession>A0A1B1YC05</accession>
<dbReference type="PANTHER" id="PTHR10073">
    <property type="entry name" value="DNA MISMATCH REPAIR PROTEIN MLH, PMS, MUTL"/>
    <property type="match status" value="1"/>
</dbReference>
<comment type="similarity">
    <text evidence="1 4">Belongs to the DNA mismatch repair MutL/HexB family.</text>
</comment>
<dbReference type="Gene3D" id="3.30.565.10">
    <property type="entry name" value="Histidine kinase-like ATPase, C-terminal domain"/>
    <property type="match status" value="1"/>
</dbReference>
<dbReference type="EMBL" id="CP014672">
    <property type="protein sequence ID" value="ANW98286.1"/>
    <property type="molecule type" value="Genomic_DNA"/>
</dbReference>
<feature type="domain" description="DNA mismatch repair protein S5" evidence="7">
    <location>
        <begin position="209"/>
        <end position="327"/>
    </location>
</feature>
<feature type="domain" description="MutL C-terminal dimerisation" evidence="6">
    <location>
        <begin position="470"/>
        <end position="612"/>
    </location>
</feature>
<dbReference type="NCBIfam" id="TIGR00585">
    <property type="entry name" value="mutl"/>
    <property type="match status" value="1"/>
</dbReference>
<keyword evidence="2 4" id="KW-0227">DNA damage</keyword>
<dbReference type="InterPro" id="IPR014790">
    <property type="entry name" value="MutL_C"/>
</dbReference>
<dbReference type="Pfam" id="PF01119">
    <property type="entry name" value="DNA_mis_repair"/>
    <property type="match status" value="1"/>
</dbReference>
<organism evidence="8 9">
    <name type="scientific">Thermoclostridium stercorarium subsp. thermolacticum DSM 2910</name>
    <dbReference type="NCBI Taxonomy" id="1121336"/>
    <lineage>
        <taxon>Bacteria</taxon>
        <taxon>Bacillati</taxon>
        <taxon>Bacillota</taxon>
        <taxon>Clostridia</taxon>
        <taxon>Eubacteriales</taxon>
        <taxon>Oscillospiraceae</taxon>
        <taxon>Thermoclostridium</taxon>
    </lineage>
</organism>
<dbReference type="AlphaFoldDB" id="A0A1B1YC05"/>
<evidence type="ECO:0000256" key="2">
    <source>
        <dbReference type="ARBA" id="ARBA00022763"/>
    </source>
</evidence>
<dbReference type="InterPro" id="IPR042120">
    <property type="entry name" value="MutL_C_dimsub"/>
</dbReference>
<dbReference type="PROSITE" id="PS00058">
    <property type="entry name" value="DNA_MISMATCH_REPAIR_1"/>
    <property type="match status" value="1"/>
</dbReference>
<dbReference type="InterPro" id="IPR036890">
    <property type="entry name" value="HATPase_C_sf"/>
</dbReference>
<dbReference type="CDD" id="cd00782">
    <property type="entry name" value="MutL_Trans"/>
    <property type="match status" value="1"/>
</dbReference>
<dbReference type="InterPro" id="IPR020667">
    <property type="entry name" value="DNA_mismatch_repair_MutL"/>
</dbReference>
<dbReference type="InterPro" id="IPR014721">
    <property type="entry name" value="Ribsml_uS5_D2-typ_fold_subgr"/>
</dbReference>
<dbReference type="Gene3D" id="3.30.230.10">
    <property type="match status" value="1"/>
</dbReference>
<sequence length="656" mass="73304">MGKVVILDENTANQIAAGEVIERPASVVKEMVENAIDAHATSITVEITNGGVKSIKIVDNGDGIEGDDVELAFERHATSKIRSIDDLTRLSTMGFRGEALASIAAVSKVEVITKTEDAKTGTRVIVEGGKVVLSEPTGAPKGTTFIVRELFYNTPARYKFLKKDTTEATYIHDVISKIALARPDISIKFVNQGKTVIHTPGNHDLLSTVYSLFGKDTARAVIPVNLTFNGVKVSGFVGKPEISRGNRNLEMVFVNGRVVYNRTIITAIEEAYKTRLMQKRFPFTVLKVDVPPETVDVNVHPAKLEVRFSDENMVYRTVYMAVSDALSGASLIQSIEEEDGSEIFSFGEVNIENKPEQTKMQLKPVIRPAPSDAFIRAGEHSGKIESARKNDDIRKESSESNIPGESLHVKEITESPVRKEEYKQSHKAEVRPNDNISRETKTAGAVARQAGTDTDKEAGDDRERLLNARIIGQAFDSYIILEEGEDVFVIDQHAAHERIRFETLREWFVHEEAFSQGLLSPVMVELTQQEMHEFTELEPYIRKLGFEAEVFGNRTVLVRAIPYLLTEGFSDRDFRDILGKLSEETRGVLEIIPEETIYMMACKSAIKANRPMSEMEIQSLVRELVKCENPYTCVHGRPVIISISKKELEKKFKRII</sequence>
<keyword evidence="3 4" id="KW-0234">DNA repair</keyword>
<dbReference type="HAMAP" id="MF_00149">
    <property type="entry name" value="DNA_mis_repair"/>
    <property type="match status" value="1"/>
</dbReference>
<feature type="compositionally biased region" description="Basic and acidic residues" evidence="5">
    <location>
        <begin position="407"/>
        <end position="441"/>
    </location>
</feature>
<dbReference type="InterPro" id="IPR020568">
    <property type="entry name" value="Ribosomal_Su5_D2-typ_SF"/>
</dbReference>
<dbReference type="SUPFAM" id="SSF118116">
    <property type="entry name" value="DNA mismatch repair protein MutL"/>
    <property type="match status" value="1"/>
</dbReference>
<dbReference type="Proteomes" id="UP000092971">
    <property type="component" value="Chromosome"/>
</dbReference>
<feature type="region of interest" description="Disordered" evidence="5">
    <location>
        <begin position="381"/>
        <end position="459"/>
    </location>
</feature>
<reference evidence="8 9" key="1">
    <citation type="submission" date="2016-02" db="EMBL/GenBank/DDBJ databases">
        <title>Comparison of Clostridium stercorarium subspecies using comparative genomics and transcriptomics.</title>
        <authorList>
            <person name="Schellenberg J."/>
            <person name="Thallinger G."/>
            <person name="Levin D.B."/>
            <person name="Zhang X."/>
            <person name="Alvare G."/>
            <person name="Fristensky B."/>
            <person name="Sparling R."/>
        </authorList>
    </citation>
    <scope>NUCLEOTIDE SEQUENCE [LARGE SCALE GENOMIC DNA]</scope>
    <source>
        <strain evidence="8 9">DSM 2910</strain>
    </source>
</reference>
<dbReference type="SMART" id="SM01340">
    <property type="entry name" value="DNA_mis_repair"/>
    <property type="match status" value="1"/>
</dbReference>
<dbReference type="GO" id="GO:0140664">
    <property type="term" value="F:ATP-dependent DNA damage sensor activity"/>
    <property type="evidence" value="ECO:0007669"/>
    <property type="project" value="InterPro"/>
</dbReference>
<gene>
    <name evidence="4" type="primary">mutL</name>
    <name evidence="8" type="ORF">CSTERTH_04165</name>
</gene>
<dbReference type="InterPro" id="IPR038973">
    <property type="entry name" value="MutL/Mlh/Pms-like"/>
</dbReference>
<proteinExistence type="inferred from homology"/>
<dbReference type="OrthoDB" id="9763467at2"/>
<dbReference type="InterPro" id="IPR014762">
    <property type="entry name" value="DNA_mismatch_repair_CS"/>
</dbReference>
<evidence type="ECO:0000259" key="7">
    <source>
        <dbReference type="SMART" id="SM01340"/>
    </source>
</evidence>
<dbReference type="CDD" id="cd16926">
    <property type="entry name" value="HATPase_MutL-MLH-PMS-like"/>
    <property type="match status" value="1"/>
</dbReference>
<dbReference type="GO" id="GO:0032300">
    <property type="term" value="C:mismatch repair complex"/>
    <property type="evidence" value="ECO:0007669"/>
    <property type="project" value="InterPro"/>
</dbReference>
<dbReference type="GO" id="GO:0030983">
    <property type="term" value="F:mismatched DNA binding"/>
    <property type="evidence" value="ECO:0007669"/>
    <property type="project" value="InterPro"/>
</dbReference>
<evidence type="ECO:0000256" key="4">
    <source>
        <dbReference type="HAMAP-Rule" id="MF_00149"/>
    </source>
</evidence>
<dbReference type="InterPro" id="IPR002099">
    <property type="entry name" value="MutL/Mlh/PMS"/>
</dbReference>
<dbReference type="RefSeq" id="WP_015358567.1">
    <property type="nucleotide sequence ID" value="NZ_CP014672.1"/>
</dbReference>
<evidence type="ECO:0000256" key="5">
    <source>
        <dbReference type="SAM" id="MobiDB-lite"/>
    </source>
</evidence>
<dbReference type="InterPro" id="IPR037198">
    <property type="entry name" value="MutL_C_sf"/>
</dbReference>
<dbReference type="Pfam" id="PF08676">
    <property type="entry name" value="MutL_C"/>
    <property type="match status" value="1"/>
</dbReference>
<dbReference type="FunFam" id="3.30.565.10:FF:000003">
    <property type="entry name" value="DNA mismatch repair endonuclease MutL"/>
    <property type="match status" value="1"/>
</dbReference>
<dbReference type="SUPFAM" id="SSF54211">
    <property type="entry name" value="Ribosomal protein S5 domain 2-like"/>
    <property type="match status" value="1"/>
</dbReference>
<dbReference type="Pfam" id="PF13589">
    <property type="entry name" value="HATPase_c_3"/>
    <property type="match status" value="1"/>
</dbReference>
<dbReference type="Gene3D" id="3.30.1540.20">
    <property type="entry name" value="MutL, C-terminal domain, dimerisation subdomain"/>
    <property type="match status" value="1"/>
</dbReference>
<evidence type="ECO:0000256" key="1">
    <source>
        <dbReference type="ARBA" id="ARBA00006082"/>
    </source>
</evidence>
<dbReference type="SMART" id="SM00853">
    <property type="entry name" value="MutL_C"/>
    <property type="match status" value="1"/>
</dbReference>
<evidence type="ECO:0000259" key="6">
    <source>
        <dbReference type="SMART" id="SM00853"/>
    </source>
</evidence>
<evidence type="ECO:0000313" key="8">
    <source>
        <dbReference type="EMBL" id="ANW98286.1"/>
    </source>
</evidence>
<evidence type="ECO:0000256" key="3">
    <source>
        <dbReference type="ARBA" id="ARBA00023204"/>
    </source>
</evidence>
<feature type="compositionally biased region" description="Basic and acidic residues" evidence="5">
    <location>
        <begin position="381"/>
        <end position="398"/>
    </location>
</feature>